<proteinExistence type="predicted"/>
<gene>
    <name evidence="1" type="ORF">A3F84_28110</name>
</gene>
<reference evidence="1 2" key="1">
    <citation type="journal article" date="2016" name="Nat. Commun.">
        <title>Thousands of microbial genomes shed light on interconnected biogeochemical processes in an aquifer system.</title>
        <authorList>
            <person name="Anantharaman K."/>
            <person name="Brown C.T."/>
            <person name="Hug L.A."/>
            <person name="Sharon I."/>
            <person name="Castelle C.J."/>
            <person name="Probst A.J."/>
            <person name="Thomas B.C."/>
            <person name="Singh A."/>
            <person name="Wilkins M.J."/>
            <person name="Karaoz U."/>
            <person name="Brodie E.L."/>
            <person name="Williams K.H."/>
            <person name="Hubbard S.S."/>
            <person name="Banfield J.F."/>
        </authorList>
    </citation>
    <scope>NUCLEOTIDE SEQUENCE [LARGE SCALE GENOMIC DNA]</scope>
    <source>
        <strain evidence="2">RIFCSPLOWO2_12_FULL_64_10</strain>
    </source>
</reference>
<name>A0A1F6CJ13_HANXR</name>
<organism evidence="1 2">
    <name type="scientific">Handelsmanbacteria sp. (strain RIFCSPLOWO2_12_FULL_64_10)</name>
    <dbReference type="NCBI Taxonomy" id="1817868"/>
    <lineage>
        <taxon>Bacteria</taxon>
        <taxon>Candidatus Handelsmaniibacteriota</taxon>
    </lineage>
</organism>
<sequence>MSLIGFLLTIRQVRRARKATELAREEVSKARADIIRSHTLVDFSQAISLIQDIKRLHRTGEWPPLLDRYSALRKILVAIKASTPRMPQESLHVVQESLQQLIVIEDEVERALHRKRTPSNPVRMNRIMSEQIDKLVELLESMTHNSGGNNG</sequence>
<comment type="caution">
    <text evidence="1">The sequence shown here is derived from an EMBL/GenBank/DDBJ whole genome shotgun (WGS) entry which is preliminary data.</text>
</comment>
<accession>A0A1F6CJ13</accession>
<evidence type="ECO:0000313" key="1">
    <source>
        <dbReference type="EMBL" id="OGG48862.1"/>
    </source>
</evidence>
<evidence type="ECO:0000313" key="2">
    <source>
        <dbReference type="Proteomes" id="UP000178606"/>
    </source>
</evidence>
<dbReference type="AlphaFoldDB" id="A0A1F6CJ13"/>
<dbReference type="Proteomes" id="UP000178606">
    <property type="component" value="Unassembled WGS sequence"/>
</dbReference>
<dbReference type="EMBL" id="MFKF01000242">
    <property type="protein sequence ID" value="OGG48862.1"/>
    <property type="molecule type" value="Genomic_DNA"/>
</dbReference>
<protein>
    <submittedName>
        <fullName evidence="1">Uncharacterized protein</fullName>
    </submittedName>
</protein>